<protein>
    <submittedName>
        <fullName evidence="8">Periplasmic thiol:disulfide interchange protein DsbA</fullName>
    </submittedName>
</protein>
<dbReference type="InterPro" id="IPR036249">
    <property type="entry name" value="Thioredoxin-like_sf"/>
</dbReference>
<dbReference type="PROSITE" id="PS51352">
    <property type="entry name" value="THIOREDOXIN_2"/>
    <property type="match status" value="1"/>
</dbReference>
<keyword evidence="5" id="KW-0676">Redox-active center</keyword>
<gene>
    <name evidence="8" type="ORF">UY77_C0006G0019</name>
</gene>
<evidence type="ECO:0000256" key="1">
    <source>
        <dbReference type="ARBA" id="ARBA00005791"/>
    </source>
</evidence>
<dbReference type="PANTHER" id="PTHR13887">
    <property type="entry name" value="GLUTATHIONE S-TRANSFERASE KAPPA"/>
    <property type="match status" value="1"/>
</dbReference>
<dbReference type="InterPro" id="IPR012336">
    <property type="entry name" value="Thioredoxin-like_fold"/>
</dbReference>
<accession>A0A0G1ZXC9</accession>
<sequence>MAILALGTVGFVILSGCMLSGKCAIAVAGDRQGDTLAVNDPNTVPNDPLPPEEESVGPVAAVTDADHVRGDKNAPVTIVEYSDFECPFCSRFHPTMVQLTEEYKGKVRWVYRHFPLSFHPQAEPSAEASECASEQGKFWEYADKLFENQSLLGDAYYKQLATELKLNTKKFEECLTSDRGLAIVRSQSQSGATAGVNGTPGSFIIDANGGVQAVRGALPYESVKAMLESVL</sequence>
<feature type="region of interest" description="Disordered" evidence="6">
    <location>
        <begin position="35"/>
        <end position="55"/>
    </location>
</feature>
<dbReference type="Proteomes" id="UP000034711">
    <property type="component" value="Unassembled WGS sequence"/>
</dbReference>
<organism evidence="8 9">
    <name type="scientific">Candidatus Uhrbacteria bacterium GW2011_GWA2_53_10</name>
    <dbReference type="NCBI Taxonomy" id="1618980"/>
    <lineage>
        <taxon>Bacteria</taxon>
        <taxon>Candidatus Uhriibacteriota</taxon>
    </lineage>
</organism>
<keyword evidence="4" id="KW-1015">Disulfide bond</keyword>
<evidence type="ECO:0000256" key="2">
    <source>
        <dbReference type="ARBA" id="ARBA00022729"/>
    </source>
</evidence>
<evidence type="ECO:0000256" key="5">
    <source>
        <dbReference type="ARBA" id="ARBA00023284"/>
    </source>
</evidence>
<reference evidence="8 9" key="1">
    <citation type="journal article" date="2015" name="Nature">
        <title>rRNA introns, odd ribosomes, and small enigmatic genomes across a large radiation of phyla.</title>
        <authorList>
            <person name="Brown C.T."/>
            <person name="Hug L.A."/>
            <person name="Thomas B.C."/>
            <person name="Sharon I."/>
            <person name="Castelle C.J."/>
            <person name="Singh A."/>
            <person name="Wilkins M.J."/>
            <person name="Williams K.H."/>
            <person name="Banfield J.F."/>
        </authorList>
    </citation>
    <scope>NUCLEOTIDE SEQUENCE [LARGE SCALE GENOMIC DNA]</scope>
</reference>
<dbReference type="InterPro" id="IPR013766">
    <property type="entry name" value="Thioredoxin_domain"/>
</dbReference>
<dbReference type="PANTHER" id="PTHR13887:SF14">
    <property type="entry name" value="DISULFIDE BOND FORMATION PROTEIN D"/>
    <property type="match status" value="1"/>
</dbReference>
<dbReference type="EMBL" id="LCRI01000006">
    <property type="protein sequence ID" value="KKW33082.1"/>
    <property type="molecule type" value="Genomic_DNA"/>
</dbReference>
<feature type="domain" description="Thioredoxin" evidence="7">
    <location>
        <begin position="38"/>
        <end position="231"/>
    </location>
</feature>
<evidence type="ECO:0000259" key="7">
    <source>
        <dbReference type="PROSITE" id="PS51352"/>
    </source>
</evidence>
<dbReference type="Pfam" id="PF13462">
    <property type="entry name" value="Thioredoxin_4"/>
    <property type="match status" value="1"/>
</dbReference>
<evidence type="ECO:0000313" key="9">
    <source>
        <dbReference type="Proteomes" id="UP000034711"/>
    </source>
</evidence>
<keyword evidence="3" id="KW-0560">Oxidoreductase</keyword>
<evidence type="ECO:0000256" key="6">
    <source>
        <dbReference type="SAM" id="MobiDB-lite"/>
    </source>
</evidence>
<dbReference type="AlphaFoldDB" id="A0A0G1ZXC9"/>
<dbReference type="SUPFAM" id="SSF52833">
    <property type="entry name" value="Thioredoxin-like"/>
    <property type="match status" value="1"/>
</dbReference>
<dbReference type="Gene3D" id="3.40.30.10">
    <property type="entry name" value="Glutaredoxin"/>
    <property type="match status" value="1"/>
</dbReference>
<evidence type="ECO:0000256" key="4">
    <source>
        <dbReference type="ARBA" id="ARBA00023157"/>
    </source>
</evidence>
<keyword evidence="2" id="KW-0732">Signal</keyword>
<name>A0A0G1ZXC9_9BACT</name>
<comment type="similarity">
    <text evidence="1">Belongs to the thioredoxin family. DsbA subfamily.</text>
</comment>
<evidence type="ECO:0000313" key="8">
    <source>
        <dbReference type="EMBL" id="KKW33082.1"/>
    </source>
</evidence>
<dbReference type="GO" id="GO:0016491">
    <property type="term" value="F:oxidoreductase activity"/>
    <property type="evidence" value="ECO:0007669"/>
    <property type="project" value="UniProtKB-KW"/>
</dbReference>
<evidence type="ECO:0000256" key="3">
    <source>
        <dbReference type="ARBA" id="ARBA00023002"/>
    </source>
</evidence>
<comment type="caution">
    <text evidence="8">The sequence shown here is derived from an EMBL/GenBank/DDBJ whole genome shotgun (WGS) entry which is preliminary data.</text>
</comment>
<proteinExistence type="inferred from homology"/>